<proteinExistence type="predicted"/>
<name>A0A6L3W6W2_9ACTN</name>
<gene>
    <name evidence="1" type="ORF">F9B16_03255</name>
</gene>
<dbReference type="AlphaFoldDB" id="A0A6L3W6W2"/>
<sequence>MTTRQWQIIDACIDSEVNVEAERGDPRGVIDTGRVIRRAGWDQVAHWTPGVPGSGTWPPAEQTVVVELAGDLWALVVSALGRWADVSDRIGEPEHAGAERAVRSLVLAQVGELLSDEPE</sequence>
<dbReference type="RefSeq" id="WP_151538292.1">
    <property type="nucleotide sequence ID" value="NZ_WBMR01000004.1"/>
</dbReference>
<dbReference type="OrthoDB" id="5149358at2"/>
<protein>
    <submittedName>
        <fullName evidence="1">Uncharacterized protein</fullName>
    </submittedName>
</protein>
<evidence type="ECO:0000313" key="2">
    <source>
        <dbReference type="Proteomes" id="UP000483004"/>
    </source>
</evidence>
<dbReference type="EMBL" id="WBMR01000004">
    <property type="protein sequence ID" value="KAB2388698.1"/>
    <property type="molecule type" value="Genomic_DNA"/>
</dbReference>
<keyword evidence="2" id="KW-1185">Reference proteome</keyword>
<accession>A0A6L3W6W2</accession>
<comment type="caution">
    <text evidence="1">The sequence shown here is derived from an EMBL/GenBank/DDBJ whole genome shotgun (WGS) entry which is preliminary data.</text>
</comment>
<reference evidence="1 2" key="1">
    <citation type="submission" date="2019-09" db="EMBL/GenBank/DDBJ databases">
        <title>Actinomadura physcomitrii sp. nov., a novel actinomycete isolated from moss [Physcomitrium sphaericum (Ludw) Fuernr].</title>
        <authorList>
            <person name="Liu C."/>
            <person name="Zhuang X."/>
        </authorList>
    </citation>
    <scope>NUCLEOTIDE SEQUENCE [LARGE SCALE GENOMIC DNA]</scope>
    <source>
        <strain evidence="1 2">CYP1-1B</strain>
    </source>
</reference>
<evidence type="ECO:0000313" key="1">
    <source>
        <dbReference type="EMBL" id="KAB2388698.1"/>
    </source>
</evidence>
<organism evidence="1 2">
    <name type="scientific">Actinomadura montaniterrae</name>
    <dbReference type="NCBI Taxonomy" id="1803903"/>
    <lineage>
        <taxon>Bacteria</taxon>
        <taxon>Bacillati</taxon>
        <taxon>Actinomycetota</taxon>
        <taxon>Actinomycetes</taxon>
        <taxon>Streptosporangiales</taxon>
        <taxon>Thermomonosporaceae</taxon>
        <taxon>Actinomadura</taxon>
    </lineage>
</organism>
<dbReference type="Proteomes" id="UP000483004">
    <property type="component" value="Unassembled WGS sequence"/>
</dbReference>